<reference evidence="6 7" key="1">
    <citation type="submission" date="2018-05" db="EMBL/GenBank/DDBJ databases">
        <title>Draft genome sequence of Scytalidium lignicola DSM 105466, a ubiquitous saprotrophic fungus.</title>
        <authorList>
            <person name="Buettner E."/>
            <person name="Gebauer A.M."/>
            <person name="Hofrichter M."/>
            <person name="Liers C."/>
            <person name="Kellner H."/>
        </authorList>
    </citation>
    <scope>NUCLEOTIDE SEQUENCE [LARGE SCALE GENOMIC DNA]</scope>
    <source>
        <strain evidence="6 7">DSM 105466</strain>
    </source>
</reference>
<evidence type="ECO:0000259" key="5">
    <source>
        <dbReference type="Pfam" id="PF00135"/>
    </source>
</evidence>
<organism evidence="6 7">
    <name type="scientific">Scytalidium lignicola</name>
    <name type="common">Hyphomycete</name>
    <dbReference type="NCBI Taxonomy" id="5539"/>
    <lineage>
        <taxon>Eukaryota</taxon>
        <taxon>Fungi</taxon>
        <taxon>Dikarya</taxon>
        <taxon>Ascomycota</taxon>
        <taxon>Pezizomycotina</taxon>
        <taxon>Leotiomycetes</taxon>
        <taxon>Leotiomycetes incertae sedis</taxon>
        <taxon>Scytalidium</taxon>
    </lineage>
</organism>
<keyword evidence="7" id="KW-1185">Reference proteome</keyword>
<feature type="non-terminal residue" evidence="6">
    <location>
        <position position="1"/>
    </location>
</feature>
<proteinExistence type="inferred from homology"/>
<dbReference type="Gene3D" id="3.40.50.1820">
    <property type="entry name" value="alpha/beta hydrolase"/>
    <property type="match status" value="1"/>
</dbReference>
<dbReference type="InterPro" id="IPR029058">
    <property type="entry name" value="AB_hydrolase_fold"/>
</dbReference>
<dbReference type="Proteomes" id="UP000258309">
    <property type="component" value="Unassembled WGS sequence"/>
</dbReference>
<dbReference type="Pfam" id="PF00135">
    <property type="entry name" value="COesterase"/>
    <property type="match status" value="1"/>
</dbReference>
<sequence length="626" mass="64944">MRATASILLACCAAASAYDQFTFEAPILEEGSSSSWTVGQTVQTSSGPVQGHAASAATQVSEYLGIPYAQPPVADLRFAPPEKYTGSDAINGSAFGYSCLASPRAPVSAANLAAAGITPTGVQILDSEANAITANEDCLTLNVWTKPQAGDAKKAVLVWIQGNSFTEGSSSNPIYNGQYFADQEDVVLVSFNYRLGIFGFPGSTETRNNLGLLDQRLALEWVRDNIEAFGGDSSRITIFGQSAGAASVDYYAFAWTEDPIVSGLICESGTAFSFGLPSTPARSAASWTRVAGDVGCGLSSDPAAVLACMRTKDAREITKAVPARLTSGRISDFGPTIDNKVIFNNYATRAAAGQLIKAPLLLGNTDNEAGLFVAASALQGATHRTSYWADFNAQGFDCPASYRANASISSSIPTWRYRWFGSFPNTDIYSGSGAYHSSEVSLLFNNMIQDPAPTAAEISIANYMRGAWAAFAKSPETGLTTYSGGWPVYDPSKPTLIRLGYNSITGTNLGLPSYYDSACSSSGAAPLHARDIANGVAGINVRTIAGGSSFASFPSSIPTSFPATVIPPSATGSAIPTHAPTAAVTGSSTTSPSAPPAATANGASSLKVSSSVTVLFGAVFAAYLLV</sequence>
<evidence type="ECO:0000256" key="3">
    <source>
        <dbReference type="RuleBase" id="RU361235"/>
    </source>
</evidence>
<dbReference type="AlphaFoldDB" id="A0A3E2HEU1"/>
<protein>
    <recommendedName>
        <fullName evidence="3">Carboxylic ester hydrolase</fullName>
        <ecNumber evidence="3">3.1.1.-</ecNumber>
    </recommendedName>
</protein>
<feature type="domain" description="Carboxylesterase type B" evidence="5">
    <location>
        <begin position="40"/>
        <end position="378"/>
    </location>
</feature>
<accession>A0A3E2HEU1</accession>
<feature type="non-terminal residue" evidence="6">
    <location>
        <position position="626"/>
    </location>
</feature>
<dbReference type="EC" id="3.1.1.-" evidence="3"/>
<feature type="region of interest" description="Disordered" evidence="4">
    <location>
        <begin position="577"/>
        <end position="600"/>
    </location>
</feature>
<evidence type="ECO:0000256" key="2">
    <source>
        <dbReference type="ARBA" id="ARBA00022801"/>
    </source>
</evidence>
<dbReference type="OrthoDB" id="408631at2759"/>
<name>A0A3E2HEU1_SCYLI</name>
<feature type="signal peptide" evidence="3">
    <location>
        <begin position="1"/>
        <end position="17"/>
    </location>
</feature>
<evidence type="ECO:0000256" key="1">
    <source>
        <dbReference type="ARBA" id="ARBA00005964"/>
    </source>
</evidence>
<dbReference type="InterPro" id="IPR050654">
    <property type="entry name" value="AChE-related_enzymes"/>
</dbReference>
<dbReference type="SUPFAM" id="SSF53474">
    <property type="entry name" value="alpha/beta-Hydrolases"/>
    <property type="match status" value="1"/>
</dbReference>
<dbReference type="PANTHER" id="PTHR43918">
    <property type="entry name" value="ACETYLCHOLINESTERASE"/>
    <property type="match status" value="1"/>
</dbReference>
<dbReference type="EMBL" id="NCSJ02000065">
    <property type="protein sequence ID" value="RFU31934.1"/>
    <property type="molecule type" value="Genomic_DNA"/>
</dbReference>
<keyword evidence="3" id="KW-0732">Signal</keyword>
<dbReference type="PANTHER" id="PTHR43918:SF4">
    <property type="entry name" value="CARBOXYLIC ESTER HYDROLASE"/>
    <property type="match status" value="1"/>
</dbReference>
<dbReference type="STRING" id="5539.A0A3E2HEU1"/>
<comment type="caution">
    <text evidence="6">The sequence shown here is derived from an EMBL/GenBank/DDBJ whole genome shotgun (WGS) entry which is preliminary data.</text>
</comment>
<dbReference type="InterPro" id="IPR019826">
    <property type="entry name" value="Carboxylesterase_B_AS"/>
</dbReference>
<gene>
    <name evidence="6" type="ORF">B7463_g4394</name>
</gene>
<evidence type="ECO:0000313" key="7">
    <source>
        <dbReference type="Proteomes" id="UP000258309"/>
    </source>
</evidence>
<comment type="similarity">
    <text evidence="1 3">Belongs to the type-B carboxylesterase/lipase family.</text>
</comment>
<feature type="compositionally biased region" description="Low complexity" evidence="4">
    <location>
        <begin position="579"/>
        <end position="600"/>
    </location>
</feature>
<keyword evidence="2 3" id="KW-0378">Hydrolase</keyword>
<dbReference type="PROSITE" id="PS00122">
    <property type="entry name" value="CARBOXYLESTERASE_B_1"/>
    <property type="match status" value="1"/>
</dbReference>
<feature type="chain" id="PRO_5017496489" description="Carboxylic ester hydrolase" evidence="3">
    <location>
        <begin position="18"/>
        <end position="626"/>
    </location>
</feature>
<dbReference type="OMA" id="FECPAAR"/>
<dbReference type="GO" id="GO:0052689">
    <property type="term" value="F:carboxylic ester hydrolase activity"/>
    <property type="evidence" value="ECO:0007669"/>
    <property type="project" value="TreeGrafter"/>
</dbReference>
<evidence type="ECO:0000313" key="6">
    <source>
        <dbReference type="EMBL" id="RFU31934.1"/>
    </source>
</evidence>
<evidence type="ECO:0000256" key="4">
    <source>
        <dbReference type="SAM" id="MobiDB-lite"/>
    </source>
</evidence>
<dbReference type="InterPro" id="IPR002018">
    <property type="entry name" value="CarbesteraseB"/>
</dbReference>